<dbReference type="RefSeq" id="WP_015031403.1">
    <property type="nucleotide sequence ID" value="NC_018750.1"/>
</dbReference>
<organism evidence="2 3">
    <name type="scientific">Streptomyces venezuelae (strain ATCC 10712 / CBS 650.69 / DSM 40230 / JCM 4526 / NBRC 13096 / PD 04745)</name>
    <dbReference type="NCBI Taxonomy" id="953739"/>
    <lineage>
        <taxon>Bacteria</taxon>
        <taxon>Bacillati</taxon>
        <taxon>Actinomycetota</taxon>
        <taxon>Actinomycetes</taxon>
        <taxon>Kitasatosporales</taxon>
        <taxon>Streptomycetaceae</taxon>
        <taxon>Streptomyces</taxon>
    </lineage>
</organism>
<accession>F2R4K6</accession>
<feature type="region of interest" description="Disordered" evidence="1">
    <location>
        <begin position="1"/>
        <end position="22"/>
    </location>
</feature>
<proteinExistence type="predicted"/>
<evidence type="ECO:0000313" key="2">
    <source>
        <dbReference type="EMBL" id="CCA53483.1"/>
    </source>
</evidence>
<evidence type="ECO:0000313" key="3">
    <source>
        <dbReference type="Proteomes" id="UP000006854"/>
    </source>
</evidence>
<dbReference type="GeneID" id="51860803"/>
<feature type="compositionally biased region" description="Basic and acidic residues" evidence="1">
    <location>
        <begin position="117"/>
        <end position="130"/>
    </location>
</feature>
<dbReference type="HOGENOM" id="CLU_989837_0_0_11"/>
<gene>
    <name evidence="2" type="ordered locus">SVEN_0195</name>
</gene>
<dbReference type="eggNOG" id="COG1697">
    <property type="taxonomic scope" value="Bacteria"/>
</dbReference>
<reference evidence="2 3" key="1">
    <citation type="journal article" date="2011" name="BMC Genomics">
        <title>Genome-wide analysis of the role of GlnR in Streptomyces venezuelae provides new insights into global nitrogen regulation in actinomycetes.</title>
        <authorList>
            <person name="Pullan S.T."/>
            <person name="Bibb M.J."/>
            <person name="Merrick M."/>
        </authorList>
    </citation>
    <scope>NUCLEOTIDE SEQUENCE [LARGE SCALE GENOMIC DNA]</scope>
    <source>
        <strain evidence="3">ATCC 10712 / CBS 650.69 / DSM 40230 / JCM 4526 / NBRC 13096 / PD 04745</strain>
    </source>
</reference>
<dbReference type="PATRIC" id="fig|953739.5.peg.5391"/>
<dbReference type="EMBL" id="FR845719">
    <property type="protein sequence ID" value="CCA53483.1"/>
    <property type="molecule type" value="Genomic_DNA"/>
</dbReference>
<protein>
    <submittedName>
        <fullName evidence="2">Uncharacterized protein</fullName>
    </submittedName>
</protein>
<dbReference type="Proteomes" id="UP000006854">
    <property type="component" value="Chromosome"/>
</dbReference>
<dbReference type="STRING" id="953739.SVEN_0195"/>
<feature type="compositionally biased region" description="Pro residues" evidence="1">
    <location>
        <begin position="105"/>
        <end position="116"/>
    </location>
</feature>
<feature type="region of interest" description="Disordered" evidence="1">
    <location>
        <begin position="100"/>
        <end position="131"/>
    </location>
</feature>
<sequence>MNQRHLLPPGGGPAARSGHRPAAGFAARTVGGLTGRAITVAAGRAAEPGGLRFTERQLYYETCRVLSPGSAFLRGRIAGTPAPVLRLPAFTRALDELGRESVPGLLPPPVAPPARPSRPEGAERSERPEPDLYDYGLPRLLLCQSRSIAGMLLANHIHLEAACPVLAADDALPLDPRMIAALERAGGATVHVLHDASPAGVALPARVRATLGPLSGVRVVSLGLVPRHVASLRLPTGRGPRPGPAGLGALPAALRPGEADWLAGGRFAEVAAVPPARLLRTVLRLTKGPRPPRDSLWSGLRGLRGTGFMTWPAA</sequence>
<evidence type="ECO:0000256" key="1">
    <source>
        <dbReference type="SAM" id="MobiDB-lite"/>
    </source>
</evidence>
<name>F2R4K6_STRVP</name>
<dbReference type="AlphaFoldDB" id="F2R4K6"/>
<keyword evidence="3" id="KW-1185">Reference proteome</keyword>
<dbReference type="KEGG" id="sve:SVEN_0195"/>